<keyword evidence="2" id="KW-0808">Transferase</keyword>
<feature type="region of interest" description="Disordered" evidence="8">
    <location>
        <begin position="161"/>
        <end position="248"/>
    </location>
</feature>
<dbReference type="AlphaFoldDB" id="A0A4D9CPA5"/>
<feature type="compositionally biased region" description="Basic residues" evidence="8">
    <location>
        <begin position="239"/>
        <end position="248"/>
    </location>
</feature>
<evidence type="ECO:0000256" key="3">
    <source>
        <dbReference type="ARBA" id="ARBA00022741"/>
    </source>
</evidence>
<dbReference type="InterPro" id="IPR050113">
    <property type="entry name" value="Ub_conjugating_enzyme"/>
</dbReference>
<gene>
    <name evidence="10" type="ORF">NSK_007635</name>
</gene>
<evidence type="ECO:0000256" key="4">
    <source>
        <dbReference type="ARBA" id="ARBA00022786"/>
    </source>
</evidence>
<feature type="domain" description="UBC core" evidence="9">
    <location>
        <begin position="10"/>
        <end position="157"/>
    </location>
</feature>
<dbReference type="SMART" id="SM00212">
    <property type="entry name" value="UBCc"/>
    <property type="match status" value="1"/>
</dbReference>
<dbReference type="Pfam" id="PF00179">
    <property type="entry name" value="UQ_con"/>
    <property type="match status" value="1"/>
</dbReference>
<dbReference type="PROSITE" id="PS50127">
    <property type="entry name" value="UBC_2"/>
    <property type="match status" value="1"/>
</dbReference>
<evidence type="ECO:0000256" key="7">
    <source>
        <dbReference type="RuleBase" id="RU362109"/>
    </source>
</evidence>
<dbReference type="InterPro" id="IPR016135">
    <property type="entry name" value="UBQ-conjugating_enzyme/RWD"/>
</dbReference>
<dbReference type="EC" id="2.3.2.23" evidence="1"/>
<dbReference type="Proteomes" id="UP000355283">
    <property type="component" value="Unassembled WGS sequence"/>
</dbReference>
<dbReference type="PROSITE" id="PS00183">
    <property type="entry name" value="UBC_1"/>
    <property type="match status" value="1"/>
</dbReference>
<evidence type="ECO:0000256" key="2">
    <source>
        <dbReference type="ARBA" id="ARBA00022679"/>
    </source>
</evidence>
<comment type="similarity">
    <text evidence="7">Belongs to the ubiquitin-conjugating enzyme family.</text>
</comment>
<evidence type="ECO:0000313" key="10">
    <source>
        <dbReference type="EMBL" id="TFJ80992.1"/>
    </source>
</evidence>
<reference evidence="10 11" key="1">
    <citation type="submission" date="2019-01" db="EMBL/GenBank/DDBJ databases">
        <title>Nuclear Genome Assembly of the Microalgal Biofuel strain Nannochloropsis salina CCMP1776.</title>
        <authorList>
            <person name="Hovde B."/>
        </authorList>
    </citation>
    <scope>NUCLEOTIDE SEQUENCE [LARGE SCALE GENOMIC DNA]</scope>
    <source>
        <strain evidence="10 11">CCMP1776</strain>
    </source>
</reference>
<keyword evidence="3 7" id="KW-0547">Nucleotide-binding</keyword>
<protein>
    <recommendedName>
        <fullName evidence="1">E2 ubiquitin-conjugating enzyme</fullName>
        <ecNumber evidence="1">2.3.2.23</ecNumber>
    </recommendedName>
</protein>
<proteinExistence type="inferred from homology"/>
<accession>A0A4D9CPA5</accession>
<keyword evidence="5 7" id="KW-0067">ATP-binding</keyword>
<dbReference type="OrthoDB" id="10069349at2759"/>
<dbReference type="FunFam" id="3.10.110.10:FF:000031">
    <property type="entry name" value="Ubiquitin-conjugating enzyme E2 22"/>
    <property type="match status" value="1"/>
</dbReference>
<evidence type="ECO:0000256" key="8">
    <source>
        <dbReference type="SAM" id="MobiDB-lite"/>
    </source>
</evidence>
<feature type="compositionally biased region" description="Polar residues" evidence="8">
    <location>
        <begin position="161"/>
        <end position="175"/>
    </location>
</feature>
<dbReference type="GO" id="GO:0061631">
    <property type="term" value="F:ubiquitin conjugating enzyme activity"/>
    <property type="evidence" value="ECO:0007669"/>
    <property type="project" value="UniProtKB-EC"/>
</dbReference>
<dbReference type="Gene3D" id="3.10.110.10">
    <property type="entry name" value="Ubiquitin Conjugating Enzyme"/>
    <property type="match status" value="1"/>
</dbReference>
<evidence type="ECO:0000259" key="9">
    <source>
        <dbReference type="PROSITE" id="PS50127"/>
    </source>
</evidence>
<dbReference type="InterPro" id="IPR023313">
    <property type="entry name" value="UBQ-conjugating_AS"/>
</dbReference>
<dbReference type="SUPFAM" id="SSF54495">
    <property type="entry name" value="UBC-like"/>
    <property type="match status" value="1"/>
</dbReference>
<organism evidence="10 11">
    <name type="scientific">Nannochloropsis salina CCMP1776</name>
    <dbReference type="NCBI Taxonomy" id="1027361"/>
    <lineage>
        <taxon>Eukaryota</taxon>
        <taxon>Sar</taxon>
        <taxon>Stramenopiles</taxon>
        <taxon>Ochrophyta</taxon>
        <taxon>Eustigmatophyceae</taxon>
        <taxon>Eustigmatales</taxon>
        <taxon>Monodopsidaceae</taxon>
        <taxon>Microchloropsis</taxon>
        <taxon>Microchloropsis salina</taxon>
    </lineage>
</organism>
<evidence type="ECO:0000256" key="6">
    <source>
        <dbReference type="PROSITE-ProRule" id="PRU10133"/>
    </source>
</evidence>
<name>A0A4D9CPA5_9STRA</name>
<dbReference type="InterPro" id="IPR000608">
    <property type="entry name" value="UBC"/>
</dbReference>
<evidence type="ECO:0000256" key="5">
    <source>
        <dbReference type="ARBA" id="ARBA00022840"/>
    </source>
</evidence>
<dbReference type="EMBL" id="SDOX01000145">
    <property type="protein sequence ID" value="TFJ80992.1"/>
    <property type="molecule type" value="Genomic_DNA"/>
</dbReference>
<dbReference type="GO" id="GO:0005524">
    <property type="term" value="F:ATP binding"/>
    <property type="evidence" value="ECO:0007669"/>
    <property type="project" value="UniProtKB-UniRule"/>
</dbReference>
<feature type="active site" description="Glycyl thioester intermediate" evidence="6">
    <location>
        <position position="95"/>
    </location>
</feature>
<comment type="caution">
    <text evidence="10">The sequence shown here is derived from an EMBL/GenBank/DDBJ whole genome shotgun (WGS) entry which is preliminary data.</text>
</comment>
<dbReference type="CDD" id="cd23804">
    <property type="entry name" value="UBCc_UBE2S"/>
    <property type="match status" value="1"/>
</dbReference>
<dbReference type="PANTHER" id="PTHR24067">
    <property type="entry name" value="UBIQUITIN-CONJUGATING ENZYME E2"/>
    <property type="match status" value="1"/>
</dbReference>
<evidence type="ECO:0000256" key="1">
    <source>
        <dbReference type="ARBA" id="ARBA00012486"/>
    </source>
</evidence>
<evidence type="ECO:0000313" key="11">
    <source>
        <dbReference type="Proteomes" id="UP000355283"/>
    </source>
</evidence>
<keyword evidence="11" id="KW-1185">Reference proteome</keyword>
<keyword evidence="4 7" id="KW-0833">Ubl conjugation pathway</keyword>
<sequence>MSSYENLSPQVITRIAREIQDLVRKPSPGIRLAQNNCDNIAEIHAEIDGPEDTPYVDGTFHVKLVLSQDFPNSPPRGYFLTRIYHPNVSSAGDICVNTLKRDWSPSVTLAHVLQVIRCLLIVPFPESSLNDEAGKQFMESYADYARRARLLTSVHARRKVNGSSENMIRSASRDSMSLEKEVKVPEGEDTADGFSKKSVEESMGEGEIKGVLGSPNLPGLMKRKGDPNQKEAASSMDKRLKKKGLKRL</sequence>
<feature type="compositionally biased region" description="Basic and acidic residues" evidence="8">
    <location>
        <begin position="176"/>
        <end position="186"/>
    </location>
</feature>